<dbReference type="Gene3D" id="2.60.260.40">
    <property type="entry name" value="q5lls5 like domains"/>
    <property type="match status" value="1"/>
</dbReference>
<comment type="caution">
    <text evidence="10">The sequence shown here is derived from an EMBL/GenBank/DDBJ whole genome shotgun (WGS) entry which is preliminary data.</text>
</comment>
<evidence type="ECO:0000256" key="2">
    <source>
        <dbReference type="ARBA" id="ARBA00010482"/>
    </source>
</evidence>
<accession>A0AAD8QXN9</accession>
<comment type="subcellular location">
    <subcellularLocation>
        <location evidence="8">Cell membrane</location>
        <topology evidence="8">Multi-pass membrane protein</topology>
    </subcellularLocation>
    <subcellularLocation>
        <location evidence="8">Cytoplasmic vesicle</location>
        <location evidence="8">Secretory vesicle membrane</location>
        <topology evidence="8">Multi-pass membrane protein</topology>
    </subcellularLocation>
</comment>
<evidence type="ECO:0000259" key="9">
    <source>
        <dbReference type="Pfam" id="PF10276"/>
    </source>
</evidence>
<dbReference type="GO" id="GO:0005886">
    <property type="term" value="C:plasma membrane"/>
    <property type="evidence" value="ECO:0007669"/>
    <property type="project" value="UniProtKB-SubCell"/>
</dbReference>
<keyword evidence="7 8" id="KW-0968">Cytoplasmic vesicle</keyword>
<keyword evidence="5" id="KW-0175">Coiled coil</keyword>
<dbReference type="PANTHER" id="PTHR10687:SF54">
    <property type="entry name" value="SECRETORY CARRIER-ASSOCIATED MEMBRANE PROTEIN"/>
    <property type="match status" value="1"/>
</dbReference>
<evidence type="ECO:0000256" key="5">
    <source>
        <dbReference type="ARBA" id="ARBA00023054"/>
    </source>
</evidence>
<keyword evidence="8" id="KW-0813">Transport</keyword>
<comment type="function">
    <text evidence="1 8">Probably involved in membrane trafficking.</text>
</comment>
<feature type="transmembrane region" description="Helical" evidence="8">
    <location>
        <begin position="271"/>
        <end position="292"/>
    </location>
</feature>
<proteinExistence type="inferred from homology"/>
<comment type="similarity">
    <text evidence="2 8">Belongs to the SCAMP family.</text>
</comment>
<dbReference type="GO" id="GO:0015031">
    <property type="term" value="P:protein transport"/>
    <property type="evidence" value="ECO:0007669"/>
    <property type="project" value="InterPro"/>
</dbReference>
<organism evidence="10 11">
    <name type="scientific">Lolium multiflorum</name>
    <name type="common">Italian ryegrass</name>
    <name type="synonym">Lolium perenne subsp. multiflorum</name>
    <dbReference type="NCBI Taxonomy" id="4521"/>
    <lineage>
        <taxon>Eukaryota</taxon>
        <taxon>Viridiplantae</taxon>
        <taxon>Streptophyta</taxon>
        <taxon>Embryophyta</taxon>
        <taxon>Tracheophyta</taxon>
        <taxon>Spermatophyta</taxon>
        <taxon>Magnoliopsida</taxon>
        <taxon>Liliopsida</taxon>
        <taxon>Poales</taxon>
        <taxon>Poaceae</taxon>
        <taxon>BOP clade</taxon>
        <taxon>Pooideae</taxon>
        <taxon>Poodae</taxon>
        <taxon>Poeae</taxon>
        <taxon>Poeae Chloroplast Group 2 (Poeae type)</taxon>
        <taxon>Loliodinae</taxon>
        <taxon>Loliinae</taxon>
        <taxon>Lolium</taxon>
    </lineage>
</organism>
<gene>
    <name evidence="10" type="ORF">QYE76_032701</name>
</gene>
<dbReference type="FunFam" id="2.60.260.40:FF:000001">
    <property type="entry name" value="NADH dehydrogenase [ubiquinone] iron-sulfur protein 6, mitochondrial"/>
    <property type="match status" value="1"/>
</dbReference>
<dbReference type="GO" id="GO:0032588">
    <property type="term" value="C:trans-Golgi network membrane"/>
    <property type="evidence" value="ECO:0007669"/>
    <property type="project" value="TreeGrafter"/>
</dbReference>
<evidence type="ECO:0000313" key="10">
    <source>
        <dbReference type="EMBL" id="KAK1609028.1"/>
    </source>
</evidence>
<dbReference type="Pfam" id="PF04144">
    <property type="entry name" value="SCAMP"/>
    <property type="match status" value="1"/>
</dbReference>
<keyword evidence="11" id="KW-1185">Reference proteome</keyword>
<dbReference type="InterPro" id="IPR007273">
    <property type="entry name" value="SCAMP"/>
</dbReference>
<evidence type="ECO:0000256" key="6">
    <source>
        <dbReference type="ARBA" id="ARBA00023136"/>
    </source>
</evidence>
<keyword evidence="3 8" id="KW-0812">Transmembrane</keyword>
<keyword evidence="8" id="KW-1003">Cell membrane</keyword>
<dbReference type="EMBL" id="JAUUTY010000007">
    <property type="protein sequence ID" value="KAK1609028.1"/>
    <property type="molecule type" value="Genomic_DNA"/>
</dbReference>
<feature type="transmembrane region" description="Helical" evidence="8">
    <location>
        <begin position="312"/>
        <end position="332"/>
    </location>
</feature>
<evidence type="ECO:0000256" key="1">
    <source>
        <dbReference type="ARBA" id="ARBA00004003"/>
    </source>
</evidence>
<protein>
    <recommendedName>
        <fullName evidence="8">Secretory carrier-associated membrane protein</fullName>
        <shortName evidence="8">Secretory carrier membrane protein</shortName>
    </recommendedName>
</protein>
<evidence type="ECO:0000256" key="4">
    <source>
        <dbReference type="ARBA" id="ARBA00022989"/>
    </source>
</evidence>
<dbReference type="Pfam" id="PF10276">
    <property type="entry name" value="zf-CHCC"/>
    <property type="match status" value="1"/>
</dbReference>
<dbReference type="AlphaFoldDB" id="A0AAD8QXN9"/>
<evidence type="ECO:0000256" key="7">
    <source>
        <dbReference type="ARBA" id="ARBA00023329"/>
    </source>
</evidence>
<feature type="transmembrane region" description="Helical" evidence="8">
    <location>
        <begin position="241"/>
        <end position="259"/>
    </location>
</feature>
<keyword evidence="6 8" id="KW-0472">Membrane</keyword>
<feature type="transmembrane region" description="Helical" evidence="8">
    <location>
        <begin position="352"/>
        <end position="376"/>
    </location>
</feature>
<dbReference type="PANTHER" id="PTHR10687">
    <property type="entry name" value="SECRETORY CARRIER-ASSOCIATED MEMBRANE PROTEIN SCAMP"/>
    <property type="match status" value="1"/>
</dbReference>
<dbReference type="InterPro" id="IPR019401">
    <property type="entry name" value="Znf_CHCC"/>
</dbReference>
<name>A0AAD8QXN9_LOLMU</name>
<feature type="domain" description="Zinc finger CHCC-type" evidence="9">
    <location>
        <begin position="70"/>
        <end position="107"/>
    </location>
</feature>
<evidence type="ECO:0000256" key="3">
    <source>
        <dbReference type="ARBA" id="ARBA00022692"/>
    </source>
</evidence>
<dbReference type="Proteomes" id="UP001231189">
    <property type="component" value="Unassembled WGS sequence"/>
</dbReference>
<evidence type="ECO:0000256" key="8">
    <source>
        <dbReference type="RuleBase" id="RU363122"/>
    </source>
</evidence>
<evidence type="ECO:0000313" key="11">
    <source>
        <dbReference type="Proteomes" id="UP001231189"/>
    </source>
</evidence>
<sequence>MATATRRLLPTLLRTLAGTGHAGAARGLATEKAVGAAAVVGSHTAKWMQDTSKKSPMELINEVPPIKVEGRIVCCEGDKNPALGHPIEYICLDLDAPAVCKYCGLRYISARPNAGIYSCLGIFSMSPSTNSLEGENINPTANGEASAPAPAKKSWIPGGFGGSGKHGATIDIPLYDPKKREKELLSWEEDLKRRERDIIQRENAMDRAGVTVEVKNWPPFFPIIHHDIANEIPIHAHKLQYSAFASWLGIVVCLSWNVFAVLVESIHGEDIVLFLLAVIYAIFGCPLSYILWYRPLYQAMRTDSMVTFGQFFVFYSMHVGFCVIAAIAPPIIFMGKTLTGILVVIEVFNGDMIVGVLYLIGFVLFAVESMMSIWVLERVYMYFRGHR</sequence>
<dbReference type="GO" id="GO:0030658">
    <property type="term" value="C:transport vesicle membrane"/>
    <property type="evidence" value="ECO:0007669"/>
    <property type="project" value="UniProtKB-SubCell"/>
</dbReference>
<dbReference type="GO" id="GO:0055038">
    <property type="term" value="C:recycling endosome membrane"/>
    <property type="evidence" value="ECO:0007669"/>
    <property type="project" value="TreeGrafter"/>
</dbReference>
<keyword evidence="4 8" id="KW-1133">Transmembrane helix</keyword>
<reference evidence="10" key="1">
    <citation type="submission" date="2023-07" db="EMBL/GenBank/DDBJ databases">
        <title>A chromosome-level genome assembly of Lolium multiflorum.</title>
        <authorList>
            <person name="Chen Y."/>
            <person name="Copetti D."/>
            <person name="Kolliker R."/>
            <person name="Studer B."/>
        </authorList>
    </citation>
    <scope>NUCLEOTIDE SEQUENCE</scope>
    <source>
        <strain evidence="10">02402/16</strain>
        <tissue evidence="10">Leaf</tissue>
    </source>
</reference>